<dbReference type="AlphaFoldDB" id="A0A919NCC7"/>
<evidence type="ECO:0000313" key="1">
    <source>
        <dbReference type="EMBL" id="GIF08237.1"/>
    </source>
</evidence>
<dbReference type="Gene3D" id="3.40.50.300">
    <property type="entry name" value="P-loop containing nucleotide triphosphate hydrolases"/>
    <property type="match status" value="1"/>
</dbReference>
<gene>
    <name evidence="1" type="ORF">Asi03nite_57750</name>
</gene>
<keyword evidence="2" id="KW-1185">Reference proteome</keyword>
<organism evidence="1 2">
    <name type="scientific">Actinoplanes siamensis</name>
    <dbReference type="NCBI Taxonomy" id="1223317"/>
    <lineage>
        <taxon>Bacteria</taxon>
        <taxon>Bacillati</taxon>
        <taxon>Actinomycetota</taxon>
        <taxon>Actinomycetes</taxon>
        <taxon>Micromonosporales</taxon>
        <taxon>Micromonosporaceae</taxon>
        <taxon>Actinoplanes</taxon>
    </lineage>
</organism>
<dbReference type="SUPFAM" id="SSF52540">
    <property type="entry name" value="P-loop containing nucleoside triphosphate hydrolases"/>
    <property type="match status" value="1"/>
</dbReference>
<name>A0A919NCC7_9ACTN</name>
<dbReference type="EMBL" id="BOMW01000060">
    <property type="protein sequence ID" value="GIF08237.1"/>
    <property type="molecule type" value="Genomic_DNA"/>
</dbReference>
<proteinExistence type="predicted"/>
<evidence type="ECO:0008006" key="3">
    <source>
        <dbReference type="Google" id="ProtNLM"/>
    </source>
</evidence>
<protein>
    <recommendedName>
        <fullName evidence="3">AAA domain-containing protein</fullName>
    </recommendedName>
</protein>
<dbReference type="RefSeq" id="WP_203683602.1">
    <property type="nucleotide sequence ID" value="NZ_BOMW01000060.1"/>
</dbReference>
<evidence type="ECO:0000313" key="2">
    <source>
        <dbReference type="Proteomes" id="UP000629619"/>
    </source>
</evidence>
<accession>A0A919NCC7</accession>
<dbReference type="Pfam" id="PF13671">
    <property type="entry name" value="AAA_33"/>
    <property type="match status" value="1"/>
</dbReference>
<comment type="caution">
    <text evidence="1">The sequence shown here is derived from an EMBL/GenBank/DDBJ whole genome shotgun (WGS) entry which is preliminary data.</text>
</comment>
<sequence length="187" mass="20640">MAQLVHLNGPPGIGKSTLSALYADRHPGTLNLDVDTLHHLVGGWQDEETDTWPVVWSLVRAMAATHLAGGHDVVLPQYFAKVEEITGFERLAAEHGADFREVVLLDERDHAIERFNHRAMDSDDPWIKHHHRLIELGGGASVLGAMYDNLLEVVRLRPSAVVVTSVAGAVPETLRLLTEALYEPVPR</sequence>
<reference evidence="1" key="1">
    <citation type="submission" date="2021-01" db="EMBL/GenBank/DDBJ databases">
        <title>Whole genome shotgun sequence of Actinoplanes siamensis NBRC 109076.</title>
        <authorList>
            <person name="Komaki H."/>
            <person name="Tamura T."/>
        </authorList>
    </citation>
    <scope>NUCLEOTIDE SEQUENCE</scope>
    <source>
        <strain evidence="1">NBRC 109076</strain>
    </source>
</reference>
<dbReference type="Proteomes" id="UP000629619">
    <property type="component" value="Unassembled WGS sequence"/>
</dbReference>
<dbReference type="InterPro" id="IPR027417">
    <property type="entry name" value="P-loop_NTPase"/>
</dbReference>